<feature type="transmembrane region" description="Helical" evidence="1">
    <location>
        <begin position="84"/>
        <end position="103"/>
    </location>
</feature>
<sequence>MSKSFKTRLATASASAHLRVSGTPSALAARCFKSARNMDTRTLATFAIVGTLLAASPAYAQSAGGAGNVETFLQNIVNVITGNVGKLIAVIAIVGTGIAWMFGAASMRTLGTVIIGVLLIFSASWIVGQITGGGAG</sequence>
<keyword evidence="1" id="KW-1133">Transmembrane helix</keyword>
<evidence type="ECO:0000256" key="1">
    <source>
        <dbReference type="SAM" id="Phobius"/>
    </source>
</evidence>
<feature type="signal peptide" evidence="2">
    <location>
        <begin position="1"/>
        <end position="28"/>
    </location>
</feature>
<keyword evidence="1" id="KW-0812">Transmembrane</keyword>
<keyword evidence="1" id="KW-0472">Membrane</keyword>
<evidence type="ECO:0000256" key="2">
    <source>
        <dbReference type="SAM" id="SignalP"/>
    </source>
</evidence>
<feature type="chain" id="PRO_5023060513" evidence="2">
    <location>
        <begin position="29"/>
        <end position="136"/>
    </location>
</feature>
<dbReference type="EMBL" id="CABVLI010000036">
    <property type="protein sequence ID" value="VVT11742.1"/>
    <property type="molecule type" value="Genomic_DNA"/>
</dbReference>
<organism evidence="3 4">
    <name type="scientific">Sphingomonas aurantiaca</name>
    <dbReference type="NCBI Taxonomy" id="185949"/>
    <lineage>
        <taxon>Bacteria</taxon>
        <taxon>Pseudomonadati</taxon>
        <taxon>Pseudomonadota</taxon>
        <taxon>Alphaproteobacteria</taxon>
        <taxon>Sphingomonadales</taxon>
        <taxon>Sphingomonadaceae</taxon>
        <taxon>Sphingomonas</taxon>
    </lineage>
</organism>
<evidence type="ECO:0000313" key="3">
    <source>
        <dbReference type="EMBL" id="VVT11742.1"/>
    </source>
</evidence>
<accession>A0A5E7Z2W6</accession>
<reference evidence="3 4" key="1">
    <citation type="submission" date="2019-09" db="EMBL/GenBank/DDBJ databases">
        <authorList>
            <person name="Dittami M. S."/>
        </authorList>
    </citation>
    <scope>NUCLEOTIDE SEQUENCE [LARGE SCALE GENOMIC DNA]</scope>
    <source>
        <strain evidence="3">SPHINGO391</strain>
    </source>
</reference>
<evidence type="ECO:0000313" key="4">
    <source>
        <dbReference type="Proteomes" id="UP000326857"/>
    </source>
</evidence>
<keyword evidence="2" id="KW-0732">Signal</keyword>
<dbReference type="RefSeq" id="WP_199860876.1">
    <property type="nucleotide sequence ID" value="NZ_LR701528.1"/>
</dbReference>
<gene>
    <name evidence="3" type="primary">virB</name>
    <name evidence="3" type="ORF">SPHINGO391_410106</name>
</gene>
<protein>
    <submittedName>
        <fullName evidence="3">Type IV secretion system protein virB2</fullName>
    </submittedName>
</protein>
<feature type="transmembrane region" description="Helical" evidence="1">
    <location>
        <begin position="110"/>
        <end position="130"/>
    </location>
</feature>
<dbReference type="Pfam" id="PF04956">
    <property type="entry name" value="TrbC"/>
    <property type="match status" value="1"/>
</dbReference>
<proteinExistence type="predicted"/>
<dbReference type="Proteomes" id="UP000326857">
    <property type="component" value="Unassembled WGS sequence"/>
</dbReference>
<dbReference type="InterPro" id="IPR007039">
    <property type="entry name" value="TrbC/VirB2"/>
</dbReference>
<name>A0A5E7Z2W6_9SPHN</name>
<dbReference type="AlphaFoldDB" id="A0A5E7Z2W6"/>